<dbReference type="RefSeq" id="WP_141886277.1">
    <property type="nucleotide sequence ID" value="NZ_BAAAUY010000021.1"/>
</dbReference>
<name>A0A542Y495_9MICO</name>
<evidence type="ECO:0000259" key="3">
    <source>
        <dbReference type="PROSITE" id="PS01124"/>
    </source>
</evidence>
<dbReference type="AlphaFoldDB" id="A0A542Y495"/>
<dbReference type="SMART" id="SM00342">
    <property type="entry name" value="HTH_ARAC"/>
    <property type="match status" value="1"/>
</dbReference>
<dbReference type="GO" id="GO:0003700">
    <property type="term" value="F:DNA-binding transcription factor activity"/>
    <property type="evidence" value="ECO:0007669"/>
    <property type="project" value="InterPro"/>
</dbReference>
<evidence type="ECO:0000256" key="1">
    <source>
        <dbReference type="ARBA" id="ARBA00023015"/>
    </source>
</evidence>
<sequence length="305" mass="32971">MTTSEPDRLRELLDAVLDESNRTLDDMAGAAHASRFHFARQVSAAAGESPAALRRRVLLERAAWQLRDGASVLGAAIAAGYDSAEGFSRAYSRAFGHPPSEHAAGHWLPSANGIHFHPPMSIWIEERNAPASPILEQQLLHDADDSAELLAFAATLPTQAVTRAQRPGQRVLDWAGEESSIAAVLAGLVFAKETWLAVLDGRTAPTPVALGAPRVMAELAERNGVASAAWIAKVREIARRGAWQDRVIDALCVPPESFQLSGVVAHVLHYGAHRRELVRGMLAEHGLERDAGDPILWLRARRGEA</sequence>
<dbReference type="GO" id="GO:0043565">
    <property type="term" value="F:sequence-specific DNA binding"/>
    <property type="evidence" value="ECO:0007669"/>
    <property type="project" value="InterPro"/>
</dbReference>
<dbReference type="Pfam" id="PF12833">
    <property type="entry name" value="HTH_18"/>
    <property type="match status" value="1"/>
</dbReference>
<dbReference type="PANTHER" id="PTHR11019">
    <property type="entry name" value="HTH-TYPE TRANSCRIPTIONAL REGULATOR NIMR"/>
    <property type="match status" value="1"/>
</dbReference>
<comment type="caution">
    <text evidence="4">The sequence shown here is derived from an EMBL/GenBank/DDBJ whole genome shotgun (WGS) entry which is preliminary data.</text>
</comment>
<dbReference type="PROSITE" id="PS01124">
    <property type="entry name" value="HTH_ARAC_FAMILY_2"/>
    <property type="match status" value="1"/>
</dbReference>
<dbReference type="OrthoDB" id="161473at2"/>
<organism evidence="4 5">
    <name type="scientific">Leucobacter komagatae</name>
    <dbReference type="NCBI Taxonomy" id="55969"/>
    <lineage>
        <taxon>Bacteria</taxon>
        <taxon>Bacillati</taxon>
        <taxon>Actinomycetota</taxon>
        <taxon>Actinomycetes</taxon>
        <taxon>Micrococcales</taxon>
        <taxon>Microbacteriaceae</taxon>
        <taxon>Leucobacter</taxon>
    </lineage>
</organism>
<gene>
    <name evidence="4" type="ORF">FB468_0899</name>
</gene>
<dbReference type="Gene3D" id="1.10.10.60">
    <property type="entry name" value="Homeodomain-like"/>
    <property type="match status" value="1"/>
</dbReference>
<dbReference type="InterPro" id="IPR018060">
    <property type="entry name" value="HTH_AraC"/>
</dbReference>
<evidence type="ECO:0000313" key="5">
    <source>
        <dbReference type="Proteomes" id="UP000319094"/>
    </source>
</evidence>
<dbReference type="SUPFAM" id="SSF46689">
    <property type="entry name" value="Homeodomain-like"/>
    <property type="match status" value="1"/>
</dbReference>
<keyword evidence="1" id="KW-0805">Transcription regulation</keyword>
<protein>
    <submittedName>
        <fullName evidence="4">Helix-turn-helix protein</fullName>
    </submittedName>
</protein>
<feature type="domain" description="HTH araC/xylS-type" evidence="3">
    <location>
        <begin position="7"/>
        <end position="105"/>
    </location>
</feature>
<dbReference type="PANTHER" id="PTHR11019:SF159">
    <property type="entry name" value="TRANSCRIPTIONAL REGULATOR-RELATED"/>
    <property type="match status" value="1"/>
</dbReference>
<dbReference type="Proteomes" id="UP000319094">
    <property type="component" value="Unassembled WGS sequence"/>
</dbReference>
<accession>A0A542Y495</accession>
<reference evidence="4 5" key="1">
    <citation type="submission" date="2019-06" db="EMBL/GenBank/DDBJ databases">
        <title>Sequencing the genomes of 1000 actinobacteria strains.</title>
        <authorList>
            <person name="Klenk H.-P."/>
        </authorList>
    </citation>
    <scope>NUCLEOTIDE SEQUENCE [LARGE SCALE GENOMIC DNA]</scope>
    <source>
        <strain evidence="4 5">DSM 8803</strain>
    </source>
</reference>
<dbReference type="InterPro" id="IPR009057">
    <property type="entry name" value="Homeodomain-like_sf"/>
</dbReference>
<evidence type="ECO:0000313" key="4">
    <source>
        <dbReference type="EMBL" id="TQL42890.1"/>
    </source>
</evidence>
<dbReference type="EMBL" id="VFON01000001">
    <property type="protein sequence ID" value="TQL42890.1"/>
    <property type="molecule type" value="Genomic_DNA"/>
</dbReference>
<keyword evidence="2" id="KW-0804">Transcription</keyword>
<proteinExistence type="predicted"/>
<evidence type="ECO:0000256" key="2">
    <source>
        <dbReference type="ARBA" id="ARBA00023163"/>
    </source>
</evidence>
<keyword evidence="5" id="KW-1185">Reference proteome</keyword>